<comment type="caution">
    <text evidence="1">The sequence shown here is derived from an EMBL/GenBank/DDBJ whole genome shotgun (WGS) entry which is preliminary data.</text>
</comment>
<name>A0ABV4MMR3_9VIBR</name>
<proteinExistence type="predicted"/>
<evidence type="ECO:0000313" key="2">
    <source>
        <dbReference type="Proteomes" id="UP001569151"/>
    </source>
</evidence>
<dbReference type="RefSeq" id="WP_172533797.1">
    <property type="nucleotide sequence ID" value="NZ_JBGOOS010000037.1"/>
</dbReference>
<accession>A0ABV4MMR3</accession>
<gene>
    <name evidence="1" type="ORF">ACED39_19070</name>
</gene>
<reference evidence="1 2" key="1">
    <citation type="submission" date="2024-06" db="EMBL/GenBank/DDBJ databases">
        <authorList>
            <person name="Steensen K."/>
            <person name="Seneca J."/>
            <person name="Bartlau N."/>
            <person name="Yu A.X."/>
            <person name="Polz M.F."/>
        </authorList>
    </citation>
    <scope>NUCLEOTIDE SEQUENCE [LARGE SCALE GENOMIC DNA]</scope>
    <source>
        <strain evidence="1 2">1F146</strain>
    </source>
</reference>
<organism evidence="1 2">
    <name type="scientific">Vibrio bivalvicida</name>
    <dbReference type="NCBI Taxonomy" id="1276888"/>
    <lineage>
        <taxon>Bacteria</taxon>
        <taxon>Pseudomonadati</taxon>
        <taxon>Pseudomonadota</taxon>
        <taxon>Gammaproteobacteria</taxon>
        <taxon>Vibrionales</taxon>
        <taxon>Vibrionaceae</taxon>
        <taxon>Vibrio</taxon>
        <taxon>Vibrio oreintalis group</taxon>
    </lineage>
</organism>
<protein>
    <submittedName>
        <fullName evidence="1">Uncharacterized protein</fullName>
    </submittedName>
</protein>
<keyword evidence="2" id="KW-1185">Reference proteome</keyword>
<evidence type="ECO:0000313" key="1">
    <source>
        <dbReference type="EMBL" id="MEZ8210872.1"/>
    </source>
</evidence>
<dbReference type="Proteomes" id="UP001569151">
    <property type="component" value="Unassembled WGS sequence"/>
</dbReference>
<sequence length="89" mass="10447">MNISKTTINFAKKRFVELCVDEDSVSFYPLNDEGVEPALIYSIQDTGFFFKSNIWLSDQVKEDLPHWVMDEKMLRRMIDFIAPELNSTH</sequence>
<dbReference type="EMBL" id="JBGOOS010000037">
    <property type="protein sequence ID" value="MEZ8210872.1"/>
    <property type="molecule type" value="Genomic_DNA"/>
</dbReference>